<dbReference type="RefSeq" id="WP_353896447.1">
    <property type="nucleotide sequence ID" value="NZ_JBEVCJ010000014.1"/>
</dbReference>
<name>A0ABV2BV95_9GAMM</name>
<keyword evidence="1" id="KW-0472">Membrane</keyword>
<sequence length="240" mass="25751">MREIIATFKESLRDLMPIVMVILFFQTVVMQQPIPNIVEILFGSICVLLGLACFIQGLQLALFPIGESMAYDLTQKGSLFWLIVFAFSLGFGTAIAEPALMTVAKEAAHAASVIGHIQNNTTELESYANNLRITVAISVGVAIIIGIVKILRGWSIQWLIIGGYLLVILLTLFAPLEIIAIAYDSGGVTTSTITVPLVTALGVGLANSIKGRNPMTDGFGLIAFAVLTPIIAVMLFGIFH</sequence>
<keyword evidence="3" id="KW-1185">Reference proteome</keyword>
<dbReference type="Pfam" id="PF07556">
    <property type="entry name" value="DUF1538"/>
    <property type="match status" value="1"/>
</dbReference>
<feature type="transmembrane region" description="Helical" evidence="1">
    <location>
        <begin position="78"/>
        <end position="96"/>
    </location>
</feature>
<evidence type="ECO:0000313" key="3">
    <source>
        <dbReference type="Proteomes" id="UP001548189"/>
    </source>
</evidence>
<feature type="transmembrane region" description="Helical" evidence="1">
    <location>
        <begin position="158"/>
        <end position="182"/>
    </location>
</feature>
<reference evidence="2 3" key="1">
    <citation type="submission" date="2024-06" db="EMBL/GenBank/DDBJ databases">
        <authorList>
            <person name="Li F."/>
        </authorList>
    </citation>
    <scope>NUCLEOTIDE SEQUENCE [LARGE SCALE GENOMIC DNA]</scope>
    <source>
        <strain evidence="2 3">GXAS 311</strain>
    </source>
</reference>
<organism evidence="2 3">
    <name type="scientific">Aliikangiella maris</name>
    <dbReference type="NCBI Taxonomy" id="3162458"/>
    <lineage>
        <taxon>Bacteria</taxon>
        <taxon>Pseudomonadati</taxon>
        <taxon>Pseudomonadota</taxon>
        <taxon>Gammaproteobacteria</taxon>
        <taxon>Oceanospirillales</taxon>
        <taxon>Pleioneaceae</taxon>
        <taxon>Aliikangiella</taxon>
    </lineage>
</organism>
<proteinExistence type="predicted"/>
<feature type="transmembrane region" description="Helical" evidence="1">
    <location>
        <begin position="218"/>
        <end position="239"/>
    </location>
</feature>
<dbReference type="InterPro" id="IPR011435">
    <property type="entry name" value="UmpAB"/>
</dbReference>
<evidence type="ECO:0000256" key="1">
    <source>
        <dbReference type="SAM" id="Phobius"/>
    </source>
</evidence>
<comment type="caution">
    <text evidence="2">The sequence shown here is derived from an EMBL/GenBank/DDBJ whole genome shotgun (WGS) entry which is preliminary data.</text>
</comment>
<dbReference type="EMBL" id="JBEVCJ010000014">
    <property type="protein sequence ID" value="MET1255861.1"/>
    <property type="molecule type" value="Genomic_DNA"/>
</dbReference>
<keyword evidence="1" id="KW-0812">Transmembrane</keyword>
<feature type="transmembrane region" description="Helical" evidence="1">
    <location>
        <begin position="188"/>
        <end position="206"/>
    </location>
</feature>
<evidence type="ECO:0000313" key="2">
    <source>
        <dbReference type="EMBL" id="MET1255861.1"/>
    </source>
</evidence>
<accession>A0ABV2BV95</accession>
<keyword evidence="1" id="KW-1133">Transmembrane helix</keyword>
<protein>
    <submittedName>
        <fullName evidence="2">DUF1538 domain-containing protein</fullName>
    </submittedName>
</protein>
<dbReference type="Proteomes" id="UP001548189">
    <property type="component" value="Unassembled WGS sequence"/>
</dbReference>
<feature type="transmembrane region" description="Helical" evidence="1">
    <location>
        <begin position="40"/>
        <end position="66"/>
    </location>
</feature>
<feature type="transmembrane region" description="Helical" evidence="1">
    <location>
        <begin position="131"/>
        <end position="151"/>
    </location>
</feature>
<feature type="transmembrane region" description="Helical" evidence="1">
    <location>
        <begin position="12"/>
        <end position="34"/>
    </location>
</feature>
<gene>
    <name evidence="2" type="ORF">ABVT43_12045</name>
</gene>